<comment type="caution">
    <text evidence="1">The sequence shown here is derived from an EMBL/GenBank/DDBJ whole genome shotgun (WGS) entry which is preliminary data.</text>
</comment>
<evidence type="ECO:0000313" key="1">
    <source>
        <dbReference type="EMBL" id="KAH3816465.1"/>
    </source>
</evidence>
<accession>A0A9D4GJZ4</accession>
<organism evidence="1 2">
    <name type="scientific">Dreissena polymorpha</name>
    <name type="common">Zebra mussel</name>
    <name type="synonym">Mytilus polymorpha</name>
    <dbReference type="NCBI Taxonomy" id="45954"/>
    <lineage>
        <taxon>Eukaryota</taxon>
        <taxon>Metazoa</taxon>
        <taxon>Spiralia</taxon>
        <taxon>Lophotrochozoa</taxon>
        <taxon>Mollusca</taxon>
        <taxon>Bivalvia</taxon>
        <taxon>Autobranchia</taxon>
        <taxon>Heteroconchia</taxon>
        <taxon>Euheterodonta</taxon>
        <taxon>Imparidentia</taxon>
        <taxon>Neoheterodontei</taxon>
        <taxon>Myida</taxon>
        <taxon>Dreissenoidea</taxon>
        <taxon>Dreissenidae</taxon>
        <taxon>Dreissena</taxon>
    </lineage>
</organism>
<name>A0A9D4GJZ4_DREPO</name>
<dbReference type="Proteomes" id="UP000828390">
    <property type="component" value="Unassembled WGS sequence"/>
</dbReference>
<gene>
    <name evidence="1" type="ORF">DPMN_117981</name>
</gene>
<dbReference type="AlphaFoldDB" id="A0A9D4GJZ4"/>
<sequence>MGGEPNELWCPTTIMHSVTECLPHQRVHWLIYVDKQKCYLQEVWLSGNVTMPTVTETTLQTQSLDLLQTAKQHYI</sequence>
<dbReference type="EMBL" id="JAIWYP010000005">
    <property type="protein sequence ID" value="KAH3816465.1"/>
    <property type="molecule type" value="Genomic_DNA"/>
</dbReference>
<protein>
    <submittedName>
        <fullName evidence="1">Uncharacterized protein</fullName>
    </submittedName>
</protein>
<reference evidence="1" key="1">
    <citation type="journal article" date="2019" name="bioRxiv">
        <title>The Genome of the Zebra Mussel, Dreissena polymorpha: A Resource for Invasive Species Research.</title>
        <authorList>
            <person name="McCartney M.A."/>
            <person name="Auch B."/>
            <person name="Kono T."/>
            <person name="Mallez S."/>
            <person name="Zhang Y."/>
            <person name="Obille A."/>
            <person name="Becker A."/>
            <person name="Abrahante J.E."/>
            <person name="Garbe J."/>
            <person name="Badalamenti J.P."/>
            <person name="Herman A."/>
            <person name="Mangelson H."/>
            <person name="Liachko I."/>
            <person name="Sullivan S."/>
            <person name="Sone E.D."/>
            <person name="Koren S."/>
            <person name="Silverstein K.A.T."/>
            <person name="Beckman K.B."/>
            <person name="Gohl D.M."/>
        </authorList>
    </citation>
    <scope>NUCLEOTIDE SEQUENCE</scope>
    <source>
        <strain evidence="1">Duluth1</strain>
        <tissue evidence="1">Whole animal</tissue>
    </source>
</reference>
<keyword evidence="2" id="KW-1185">Reference proteome</keyword>
<proteinExistence type="predicted"/>
<evidence type="ECO:0000313" key="2">
    <source>
        <dbReference type="Proteomes" id="UP000828390"/>
    </source>
</evidence>
<reference evidence="1" key="2">
    <citation type="submission" date="2020-11" db="EMBL/GenBank/DDBJ databases">
        <authorList>
            <person name="McCartney M.A."/>
            <person name="Auch B."/>
            <person name="Kono T."/>
            <person name="Mallez S."/>
            <person name="Becker A."/>
            <person name="Gohl D.M."/>
            <person name="Silverstein K.A.T."/>
            <person name="Koren S."/>
            <person name="Bechman K.B."/>
            <person name="Herman A."/>
            <person name="Abrahante J.E."/>
            <person name="Garbe J."/>
        </authorList>
    </citation>
    <scope>NUCLEOTIDE SEQUENCE</scope>
    <source>
        <strain evidence="1">Duluth1</strain>
        <tissue evidence="1">Whole animal</tissue>
    </source>
</reference>